<dbReference type="Proteomes" id="UP000829398">
    <property type="component" value="Chromosome 5"/>
</dbReference>
<sequence length="1032" mass="113711">MGLSLSLFLIFMHFVFSLIFFNFTIANFSIASSVLPICHDDERSSLLQFKESLIINDTIDESYHTYHWIYECRPKVASWKPAGGNIDCCSWDGVECNENNGHVFKLDLSNSCLQGSINSSSGLFNLIHLEWLNLAGNDFRYSEIPPGIANLSRLSYLNLSDSFFIGQIPSEILELSNLVSLDLSGNAYPGGILELRKSSLTNLAEKLTNLETLNLGLVSIFNTPIPHNLGNLSSLRFLSLNNCLVRGRIPSSLGNLLKLIHLDLSQNQLLSGEIPASIGNLGSLKELDLSGNILSSKLPASIGNLSSLKELDLSMNIFSGEVPAVIGNLSSLKALTLVENNFSGDLPAFIGNLRSLEILDLSLNKFSGELPVFIGNLPSLEELDLSENQLSGDFSNSIGNFTSLKILNLESCRFSGKVPPSVGNLTELQLLGLAYNNFLGNLPSTIGNLRSLETLYISSCNFSGPIPSSLRNLTQLSRLDLSRNNFSGEMDLDVFLISLKNLEILYLSSNRLSLHTNATSSTTSQKFGTVGLRSCNLTEFPNFLKNQKNVAVLDLSSNRIHGKTPKWLLEQNFSSLNLSHNLLTGLDQYPVVCPWSNSLFSLDFSSNFLQGPLPIPPPRTRNYLISNNSLIGEIAPWICNLNFLEGLDLSRNNLSGLLPHCLGNISNHISILNLQHNKFFGAIPQTFLGVEWLRMIDLSDNLLQGRIPRSLVNCSNLEFLDLGNNQISDTFPCWLGALPNLNILILQSNKFHGIIREPGTDCGFPKLRIIDISSTTFIGKLPSKYFQCWNAMQVVNTSELKYMQGVILRASYVSEDYGIYDYSLQMSNKGQMMSYDKVPNFLTGIVLSSNRFDGEIPTSIANLKGLQVLSVANNSLQGHLPSCLGNLTNMESLDLSNNRFSGQIPQQLVDLTFLGFFNVSHNNLTGPIPQGNQFPTFDNSSFDGNPGLCGRPLSKECENSEPPTNQDHHIDGSEESLLSGASDWKIILIGYAGGLVAGLALGFNFSTGIVGWILEKFGMQHKTMRRKRRLRN</sequence>
<dbReference type="EMBL" id="CM039174">
    <property type="protein sequence ID" value="KAH9750424.1"/>
    <property type="molecule type" value="Genomic_DNA"/>
</dbReference>
<protein>
    <submittedName>
        <fullName evidence="1">Receptor-like protein 6</fullName>
    </submittedName>
</protein>
<evidence type="ECO:0000313" key="1">
    <source>
        <dbReference type="EMBL" id="KAH9750424.1"/>
    </source>
</evidence>
<gene>
    <name evidence="1" type="ORF">KPL71_013877</name>
</gene>
<proteinExistence type="predicted"/>
<keyword evidence="2" id="KW-1185">Reference proteome</keyword>
<name>A0ACB8K7R7_CITSI</name>
<accession>A0ACB8K7R7</accession>
<evidence type="ECO:0000313" key="2">
    <source>
        <dbReference type="Proteomes" id="UP000829398"/>
    </source>
</evidence>
<organism evidence="1 2">
    <name type="scientific">Citrus sinensis</name>
    <name type="common">Sweet orange</name>
    <name type="synonym">Citrus aurantium var. sinensis</name>
    <dbReference type="NCBI Taxonomy" id="2711"/>
    <lineage>
        <taxon>Eukaryota</taxon>
        <taxon>Viridiplantae</taxon>
        <taxon>Streptophyta</taxon>
        <taxon>Embryophyta</taxon>
        <taxon>Tracheophyta</taxon>
        <taxon>Spermatophyta</taxon>
        <taxon>Magnoliopsida</taxon>
        <taxon>eudicotyledons</taxon>
        <taxon>Gunneridae</taxon>
        <taxon>Pentapetalae</taxon>
        <taxon>rosids</taxon>
        <taxon>malvids</taxon>
        <taxon>Sapindales</taxon>
        <taxon>Rutaceae</taxon>
        <taxon>Aurantioideae</taxon>
        <taxon>Citrus</taxon>
    </lineage>
</organism>
<reference evidence="2" key="1">
    <citation type="journal article" date="2023" name="Hortic. Res.">
        <title>A chromosome-level phased genome enabling allele-level studies in sweet orange: a case study on citrus Huanglongbing tolerance.</title>
        <authorList>
            <person name="Wu B."/>
            <person name="Yu Q."/>
            <person name="Deng Z."/>
            <person name="Duan Y."/>
            <person name="Luo F."/>
            <person name="Gmitter F. Jr."/>
        </authorList>
    </citation>
    <scope>NUCLEOTIDE SEQUENCE [LARGE SCALE GENOMIC DNA]</scope>
    <source>
        <strain evidence="2">cv. Valencia</strain>
    </source>
</reference>
<comment type="caution">
    <text evidence="1">The sequence shown here is derived from an EMBL/GenBank/DDBJ whole genome shotgun (WGS) entry which is preliminary data.</text>
</comment>